<evidence type="ECO:0000313" key="2">
    <source>
        <dbReference type="EMBL" id="MCC9630123.1"/>
    </source>
</evidence>
<proteinExistence type="predicted"/>
<organism evidence="2 3">
    <name type="scientific">Blastopirellula sediminis</name>
    <dbReference type="NCBI Taxonomy" id="2894196"/>
    <lineage>
        <taxon>Bacteria</taxon>
        <taxon>Pseudomonadati</taxon>
        <taxon>Planctomycetota</taxon>
        <taxon>Planctomycetia</taxon>
        <taxon>Pirellulales</taxon>
        <taxon>Pirellulaceae</taxon>
        <taxon>Blastopirellula</taxon>
    </lineage>
</organism>
<comment type="caution">
    <text evidence="2">The sequence shown here is derived from an EMBL/GenBank/DDBJ whole genome shotgun (WGS) entry which is preliminary data.</text>
</comment>
<dbReference type="RefSeq" id="WP_230220992.1">
    <property type="nucleotide sequence ID" value="NZ_JAJKFT010000010.1"/>
</dbReference>
<dbReference type="Proteomes" id="UP001139103">
    <property type="component" value="Unassembled WGS sequence"/>
</dbReference>
<keyword evidence="3" id="KW-1185">Reference proteome</keyword>
<reference evidence="2" key="1">
    <citation type="submission" date="2021-11" db="EMBL/GenBank/DDBJ databases">
        <title>Genome sequence.</title>
        <authorList>
            <person name="Sun Q."/>
        </authorList>
    </citation>
    <scope>NUCLEOTIDE SEQUENCE</scope>
    <source>
        <strain evidence="2">JC732</strain>
    </source>
</reference>
<dbReference type="AlphaFoldDB" id="A0A9X1MMX5"/>
<dbReference type="EMBL" id="JAJKFT010000010">
    <property type="protein sequence ID" value="MCC9630123.1"/>
    <property type="molecule type" value="Genomic_DNA"/>
</dbReference>
<protein>
    <submittedName>
        <fullName evidence="2">Uncharacterized protein</fullName>
    </submittedName>
</protein>
<sequence>MTTTPYSVGRDAAPVHFEPTPPRADHDIEYLFVAEVDHLVVQTSGPWGSVEQFLAMAHRISAEAEAEKLDRVLWYFDLTNFHPNQLDGYRIAEECVSIFRKFVLAIVRSEAVDSEASLRIDELGDIAHNRGHTGRHFSDPHQARNWLLSVPRYLTHLWDQ</sequence>
<gene>
    <name evidence="2" type="ORF">LOC68_17150</name>
</gene>
<accession>A0A9X1MMX5</accession>
<evidence type="ECO:0000256" key="1">
    <source>
        <dbReference type="SAM" id="MobiDB-lite"/>
    </source>
</evidence>
<feature type="region of interest" description="Disordered" evidence="1">
    <location>
        <begin position="1"/>
        <end position="21"/>
    </location>
</feature>
<name>A0A9X1MMX5_9BACT</name>
<evidence type="ECO:0000313" key="3">
    <source>
        <dbReference type="Proteomes" id="UP001139103"/>
    </source>
</evidence>